<reference evidence="2" key="2">
    <citation type="journal article" date="2015" name="Fish Shellfish Immunol.">
        <title>Early steps in the European eel (Anguilla anguilla)-Vibrio vulnificus interaction in the gills: Role of the RtxA13 toxin.</title>
        <authorList>
            <person name="Callol A."/>
            <person name="Pajuelo D."/>
            <person name="Ebbesson L."/>
            <person name="Teles M."/>
            <person name="MacKenzie S."/>
            <person name="Amaro C."/>
        </authorList>
    </citation>
    <scope>NUCLEOTIDE SEQUENCE</scope>
</reference>
<sequence>MSKYKCTYYTNNKGTILATSRTLGGRLPAAFQRNGQSDPNSTLHCYESLQHRENATS</sequence>
<evidence type="ECO:0000313" key="2">
    <source>
        <dbReference type="EMBL" id="JAH25484.1"/>
    </source>
</evidence>
<reference evidence="2" key="1">
    <citation type="submission" date="2014-11" db="EMBL/GenBank/DDBJ databases">
        <authorList>
            <person name="Amaro Gonzalez C."/>
        </authorList>
    </citation>
    <scope>NUCLEOTIDE SEQUENCE</scope>
</reference>
<dbReference type="AlphaFoldDB" id="A0A0E9R8Q9"/>
<dbReference type="EMBL" id="GBXM01083093">
    <property type="protein sequence ID" value="JAH25484.1"/>
    <property type="molecule type" value="Transcribed_RNA"/>
</dbReference>
<feature type="region of interest" description="Disordered" evidence="1">
    <location>
        <begin position="32"/>
        <end position="57"/>
    </location>
</feature>
<evidence type="ECO:0000256" key="1">
    <source>
        <dbReference type="SAM" id="MobiDB-lite"/>
    </source>
</evidence>
<feature type="compositionally biased region" description="Polar residues" evidence="1">
    <location>
        <begin position="33"/>
        <end position="43"/>
    </location>
</feature>
<organism evidence="2">
    <name type="scientific">Anguilla anguilla</name>
    <name type="common">European freshwater eel</name>
    <name type="synonym">Muraena anguilla</name>
    <dbReference type="NCBI Taxonomy" id="7936"/>
    <lineage>
        <taxon>Eukaryota</taxon>
        <taxon>Metazoa</taxon>
        <taxon>Chordata</taxon>
        <taxon>Craniata</taxon>
        <taxon>Vertebrata</taxon>
        <taxon>Euteleostomi</taxon>
        <taxon>Actinopterygii</taxon>
        <taxon>Neopterygii</taxon>
        <taxon>Teleostei</taxon>
        <taxon>Anguilliformes</taxon>
        <taxon>Anguillidae</taxon>
        <taxon>Anguilla</taxon>
    </lineage>
</organism>
<name>A0A0E9R8Q9_ANGAN</name>
<accession>A0A0E9R8Q9</accession>
<proteinExistence type="predicted"/>
<protein>
    <submittedName>
        <fullName evidence="2">Uncharacterized protein</fullName>
    </submittedName>
</protein>